<proteinExistence type="predicted"/>
<dbReference type="Proteomes" id="UP001432014">
    <property type="component" value="Chromosome"/>
</dbReference>
<reference evidence="1 2" key="1">
    <citation type="submission" date="2022-10" db="EMBL/GenBank/DDBJ databases">
        <title>The complete genomes of actinobacterial strains from the NBC collection.</title>
        <authorList>
            <person name="Joergensen T.S."/>
            <person name="Alvarez Arevalo M."/>
            <person name="Sterndorff E.B."/>
            <person name="Faurdal D."/>
            <person name="Vuksanovic O."/>
            <person name="Mourched A.-S."/>
            <person name="Charusanti P."/>
            <person name="Shaw S."/>
            <person name="Blin K."/>
            <person name="Weber T."/>
        </authorList>
    </citation>
    <scope>NUCLEOTIDE SEQUENCE [LARGE SCALE GENOMIC DNA]</scope>
    <source>
        <strain evidence="1 2">NBC_01247</strain>
    </source>
</reference>
<keyword evidence="2" id="KW-1185">Reference proteome</keyword>
<dbReference type="RefSeq" id="WP_329492925.1">
    <property type="nucleotide sequence ID" value="NZ_CP108460.1"/>
</dbReference>
<dbReference type="EMBL" id="CP108482">
    <property type="protein sequence ID" value="WUS54313.1"/>
    <property type="molecule type" value="Genomic_DNA"/>
</dbReference>
<protein>
    <submittedName>
        <fullName evidence="1">Uncharacterized protein</fullName>
    </submittedName>
</protein>
<gene>
    <name evidence="1" type="ORF">OG469_01615</name>
</gene>
<sequence length="65" mass="6899">MLLFAIHSVQEILREAHRAVCAGVEHEALGQLGVAATTMRQITQDVNRSPLLAGHRAAANAAKPS</sequence>
<evidence type="ECO:0000313" key="1">
    <source>
        <dbReference type="EMBL" id="WUS54313.1"/>
    </source>
</evidence>
<evidence type="ECO:0000313" key="2">
    <source>
        <dbReference type="Proteomes" id="UP001432014"/>
    </source>
</evidence>
<organism evidence="1 2">
    <name type="scientific">Kitasatospora herbaricolor</name>
    <dbReference type="NCBI Taxonomy" id="68217"/>
    <lineage>
        <taxon>Bacteria</taxon>
        <taxon>Bacillati</taxon>
        <taxon>Actinomycetota</taxon>
        <taxon>Actinomycetes</taxon>
        <taxon>Kitasatosporales</taxon>
        <taxon>Streptomycetaceae</taxon>
        <taxon>Kitasatospora</taxon>
    </lineage>
</organism>
<accession>A0ABZ1W0G5</accession>
<name>A0ABZ1W0G5_9ACTN</name>